<evidence type="ECO:0000256" key="3">
    <source>
        <dbReference type="ARBA" id="ARBA00022574"/>
    </source>
</evidence>
<comment type="caution">
    <text evidence="10">The sequence shown here is derived from an EMBL/GenBank/DDBJ whole genome shotgun (WGS) entry which is preliminary data.</text>
</comment>
<dbReference type="SUPFAM" id="SSF52540">
    <property type="entry name" value="P-loop containing nucleoside triphosphate hydrolases"/>
    <property type="match status" value="1"/>
</dbReference>
<dbReference type="PANTHER" id="PTHR19877:SF1">
    <property type="entry name" value="EUKARYOTIC TRANSLATION INITIATION FACTOR 3 SUBUNIT I"/>
    <property type="match status" value="1"/>
</dbReference>
<feature type="repeat" description="WD" evidence="8">
    <location>
        <begin position="730"/>
        <end position="771"/>
    </location>
</feature>
<dbReference type="Pfam" id="PF24805">
    <property type="entry name" value="EIF3I"/>
    <property type="match status" value="1"/>
</dbReference>
<dbReference type="PROSITE" id="PS50294">
    <property type="entry name" value="WD_REPEATS_REGION"/>
    <property type="match status" value="2"/>
</dbReference>
<evidence type="ECO:0000256" key="2">
    <source>
        <dbReference type="ARBA" id="ARBA00022540"/>
    </source>
</evidence>
<dbReference type="GO" id="GO:0033290">
    <property type="term" value="C:eukaryotic 48S preinitiation complex"/>
    <property type="evidence" value="ECO:0007669"/>
    <property type="project" value="UniProtKB-UniRule"/>
</dbReference>
<dbReference type="EMBL" id="JABMIG020000130">
    <property type="protein sequence ID" value="KAL3790304.1"/>
    <property type="molecule type" value="Genomic_DNA"/>
</dbReference>
<evidence type="ECO:0000256" key="7">
    <source>
        <dbReference type="HAMAP-Rule" id="MF_03008"/>
    </source>
</evidence>
<dbReference type="AlphaFoldDB" id="A0ABD3PRQ8"/>
<dbReference type="GO" id="GO:0016282">
    <property type="term" value="C:eukaryotic 43S preinitiation complex"/>
    <property type="evidence" value="ECO:0007669"/>
    <property type="project" value="UniProtKB-UniRule"/>
</dbReference>
<dbReference type="Gene3D" id="2.130.10.10">
    <property type="entry name" value="YVTN repeat-like/Quinoprotein amine dehydrogenase"/>
    <property type="match status" value="1"/>
</dbReference>
<dbReference type="Pfam" id="PF13500">
    <property type="entry name" value="AAA_26"/>
    <property type="match status" value="1"/>
</dbReference>
<comment type="function">
    <text evidence="7">Component of the eukaryotic translation initiation factor 3 (eIF-3) complex, which is involved in protein synthesis of a specialized repertoire of mRNAs and, together with other initiation factors, stimulates binding of mRNA and methionyl-tRNAi to the 40S ribosome. The eIF-3 complex specifically targets and initiates translation of a subset of mRNAs involved in cell proliferation.</text>
</comment>
<accession>A0ABD3PRQ8</accession>
<dbReference type="InterPro" id="IPR019775">
    <property type="entry name" value="WD40_repeat_CS"/>
</dbReference>
<evidence type="ECO:0000256" key="6">
    <source>
        <dbReference type="ARBA" id="ARBA00038394"/>
    </source>
</evidence>
<evidence type="ECO:0000256" key="1">
    <source>
        <dbReference type="ARBA" id="ARBA00022490"/>
    </source>
</evidence>
<comment type="similarity">
    <text evidence="7">Belongs to the eIF-3 subunit I family.</text>
</comment>
<feature type="repeat" description="WD" evidence="8">
    <location>
        <begin position="586"/>
        <end position="627"/>
    </location>
</feature>
<dbReference type="InterPro" id="IPR001680">
    <property type="entry name" value="WD40_rpt"/>
</dbReference>
<dbReference type="InterPro" id="IPR027417">
    <property type="entry name" value="P-loop_NTPase"/>
</dbReference>
<dbReference type="PROSITE" id="PS00678">
    <property type="entry name" value="WD_REPEATS_1"/>
    <property type="match status" value="1"/>
</dbReference>
<keyword evidence="11" id="KW-1185">Reference proteome</keyword>
<dbReference type="SMART" id="SM00320">
    <property type="entry name" value="WD40"/>
    <property type="match status" value="5"/>
</dbReference>
<gene>
    <name evidence="10" type="ORF">HJC23_002930</name>
</gene>
<dbReference type="GO" id="GO:0001732">
    <property type="term" value="P:formation of cytoplasmic translation initiation complex"/>
    <property type="evidence" value="ECO:0007669"/>
    <property type="project" value="UniProtKB-UniRule"/>
</dbReference>
<sequence length="897" mass="98627">MEDAETFIRDIHATDAINPDCWNLECRDVNFDRVMIALLYGSWNARVSASIDKLPALISRMKESNPEMKNFAFASVKVDTDDVSYELSVNNASEQKFGLGAPSELPAIVFIGASSTETSGVDDKNTNKLRVEPLYLSGAKLDSLLSCIPIKDDGSINDSDTLLKSMQAAWSRLFDSAGKLRPASVKKNVVKTTISKDSEPAIRIFIAGDRSQVGKSSICMGILGALLKSGKYSPSDLAYIKPATQCEQTQLVQEFCKSKGIVSCIPIGPIVYYKGFTRAFLRGESGETSEQLLQKASDAVDELAVGKKVVIIDGVGYPAVGSITGTDNARVAKACGIKSSIPVDNPIRIPAPVLIIGKSGVGDAVDSFNINATYFSHKNIPVIGAIFNKISLDGFYSLQNCKEAIEMYFNKFQPDKMTFGFIPEIPSLVNARDNLVNESAECQLNYAIESAEAFVDQFMQYVNVDAILHAATQANRTYLQNHMATSSEILNATPRKRLAEEPSNLILPNNHTSIASKNATSLPSTNNVSLTRAQIEAMATRAGAAGHERSITVVKFNFDGDLLFTASKDHTPSVWRSENGERLGTFNGHKGTIWDLDVCRFSKRVVTASADATAKLWDCETGECLKTFVHHGPVRGAAWADGSNMFATISDPFVEHNAQISVYDVPENDDPSTYADTPRLEIDLPKNANGKRVNATNIVWLNLNEALFVTFDNGAIRLYDPVTGEELDEFFPHEKKINRVSFNLDKTLFITSSADFTAKLYDVVDFRHLKTYKTDRPVNDAVISETKDHILLGGGQEAMSVTTTSGKVGKFETRFFHLVYEEEFGTVKGHFGPINALAINPNGRCYASGAEDGYIRLHYFDKSYLDMKDPVPEELEEGEEDFDDEEKEIEEDDEESD</sequence>
<dbReference type="GO" id="GO:0003743">
    <property type="term" value="F:translation initiation factor activity"/>
    <property type="evidence" value="ECO:0007669"/>
    <property type="project" value="UniProtKB-UniRule"/>
</dbReference>
<keyword evidence="2 7" id="KW-0396">Initiation factor</keyword>
<evidence type="ECO:0000256" key="9">
    <source>
        <dbReference type="SAM" id="MobiDB-lite"/>
    </source>
</evidence>
<protein>
    <recommendedName>
        <fullName evidence="7">Eukaryotic translation initiation factor 3 subunit I</fullName>
        <shortName evidence="7">eIF3i</shortName>
    </recommendedName>
</protein>
<keyword evidence="5 7" id="KW-0648">Protein biosynthesis</keyword>
<evidence type="ECO:0000256" key="8">
    <source>
        <dbReference type="PROSITE-ProRule" id="PRU00221"/>
    </source>
</evidence>
<reference evidence="10 11" key="1">
    <citation type="journal article" date="2020" name="G3 (Bethesda)">
        <title>Improved Reference Genome for Cyclotella cryptica CCMP332, a Model for Cell Wall Morphogenesis, Salinity Adaptation, and Lipid Production in Diatoms (Bacillariophyta).</title>
        <authorList>
            <person name="Roberts W.R."/>
            <person name="Downey K.M."/>
            <person name="Ruck E.C."/>
            <person name="Traller J.C."/>
            <person name="Alverson A.J."/>
        </authorList>
    </citation>
    <scope>NUCLEOTIDE SEQUENCE [LARGE SCALE GENOMIC DNA]</scope>
    <source>
        <strain evidence="10 11">CCMP332</strain>
    </source>
</reference>
<keyword evidence="4" id="KW-0677">Repeat</keyword>
<dbReference type="InterPro" id="IPR036322">
    <property type="entry name" value="WD40_repeat_dom_sf"/>
</dbReference>
<feature type="region of interest" description="Disordered" evidence="9">
    <location>
        <begin position="868"/>
        <end position="897"/>
    </location>
</feature>
<comment type="subunit">
    <text evidence="7">Component of the eukaryotic translation initiation factor 3 (eIF-3) complex.</text>
</comment>
<comment type="similarity">
    <text evidence="6">Belongs to the WD repeat STRAP family.</text>
</comment>
<evidence type="ECO:0000256" key="4">
    <source>
        <dbReference type="ARBA" id="ARBA00022737"/>
    </source>
</evidence>
<dbReference type="Proteomes" id="UP001516023">
    <property type="component" value="Unassembled WGS sequence"/>
</dbReference>
<dbReference type="GO" id="GO:0005852">
    <property type="term" value="C:eukaryotic translation initiation factor 3 complex"/>
    <property type="evidence" value="ECO:0007669"/>
    <property type="project" value="UniProtKB-UniRule"/>
</dbReference>
<dbReference type="CDD" id="cd00200">
    <property type="entry name" value="WD40"/>
    <property type="match status" value="1"/>
</dbReference>
<dbReference type="InterPro" id="IPR027525">
    <property type="entry name" value="eIF3i"/>
</dbReference>
<dbReference type="SUPFAM" id="SSF50978">
    <property type="entry name" value="WD40 repeat-like"/>
    <property type="match status" value="1"/>
</dbReference>
<feature type="repeat" description="WD" evidence="8">
    <location>
        <begin position="827"/>
        <end position="857"/>
    </location>
</feature>
<feature type="repeat" description="WD" evidence="8">
    <location>
        <begin position="544"/>
        <end position="585"/>
    </location>
</feature>
<dbReference type="Gene3D" id="3.40.50.300">
    <property type="entry name" value="P-loop containing nucleotide triphosphate hydrolases"/>
    <property type="match status" value="1"/>
</dbReference>
<dbReference type="PROSITE" id="PS50082">
    <property type="entry name" value="WD_REPEATS_2"/>
    <property type="match status" value="4"/>
</dbReference>
<comment type="subcellular location">
    <subcellularLocation>
        <location evidence="7">Cytoplasm</location>
    </subcellularLocation>
</comment>
<organism evidence="10 11">
    <name type="scientific">Cyclotella cryptica</name>
    <dbReference type="NCBI Taxonomy" id="29204"/>
    <lineage>
        <taxon>Eukaryota</taxon>
        <taxon>Sar</taxon>
        <taxon>Stramenopiles</taxon>
        <taxon>Ochrophyta</taxon>
        <taxon>Bacillariophyta</taxon>
        <taxon>Coscinodiscophyceae</taxon>
        <taxon>Thalassiosirophycidae</taxon>
        <taxon>Stephanodiscales</taxon>
        <taxon>Stephanodiscaceae</taxon>
        <taxon>Cyclotella</taxon>
    </lineage>
</organism>
<feature type="compositionally biased region" description="Acidic residues" evidence="9">
    <location>
        <begin position="872"/>
        <end position="897"/>
    </location>
</feature>
<name>A0ABD3PRQ8_9STRA</name>
<dbReference type="PANTHER" id="PTHR19877">
    <property type="entry name" value="EUKARYOTIC TRANSLATION INITIATION FACTOR 3 SUBUNIT I"/>
    <property type="match status" value="1"/>
</dbReference>
<evidence type="ECO:0000313" key="10">
    <source>
        <dbReference type="EMBL" id="KAL3790304.1"/>
    </source>
</evidence>
<keyword evidence="3 8" id="KW-0853">WD repeat</keyword>
<dbReference type="HAMAP" id="MF_03008">
    <property type="entry name" value="eIF3i"/>
    <property type="match status" value="1"/>
</dbReference>
<dbReference type="InterPro" id="IPR015943">
    <property type="entry name" value="WD40/YVTN_repeat-like_dom_sf"/>
</dbReference>
<evidence type="ECO:0000313" key="11">
    <source>
        <dbReference type="Proteomes" id="UP001516023"/>
    </source>
</evidence>
<proteinExistence type="inferred from homology"/>
<keyword evidence="1 7" id="KW-0963">Cytoplasm</keyword>
<dbReference type="CDD" id="cd03109">
    <property type="entry name" value="DTBS"/>
    <property type="match status" value="1"/>
</dbReference>
<evidence type="ECO:0000256" key="5">
    <source>
        <dbReference type="ARBA" id="ARBA00022917"/>
    </source>
</evidence>